<organism evidence="2 3">
    <name type="scientific">Candidatus Aeolococcus gillhamiae</name>
    <dbReference type="NCBI Taxonomy" id="3127015"/>
    <lineage>
        <taxon>Bacteria</taxon>
        <taxon>Bacillati</taxon>
        <taxon>Candidatus Dormiibacterota</taxon>
        <taxon>Candidatus Dormibacteria</taxon>
        <taxon>Candidatus Aeolococcales</taxon>
        <taxon>Candidatus Aeolococcaceae</taxon>
        <taxon>Candidatus Aeolococcus</taxon>
    </lineage>
</organism>
<feature type="region of interest" description="Disordered" evidence="1">
    <location>
        <begin position="1"/>
        <end position="28"/>
    </location>
</feature>
<evidence type="ECO:0000313" key="3">
    <source>
        <dbReference type="Proteomes" id="UP000248724"/>
    </source>
</evidence>
<proteinExistence type="predicted"/>
<evidence type="ECO:0000256" key="1">
    <source>
        <dbReference type="SAM" id="MobiDB-lite"/>
    </source>
</evidence>
<comment type="caution">
    <text evidence="2">The sequence shown here is derived from an EMBL/GenBank/DDBJ whole genome shotgun (WGS) entry which is preliminary data.</text>
</comment>
<dbReference type="Proteomes" id="UP000248724">
    <property type="component" value="Unassembled WGS sequence"/>
</dbReference>
<feature type="compositionally biased region" description="Low complexity" evidence="1">
    <location>
        <begin position="8"/>
        <end position="28"/>
    </location>
</feature>
<accession>A0A2W6AZK3</accession>
<evidence type="ECO:0000313" key="2">
    <source>
        <dbReference type="EMBL" id="PZR83491.1"/>
    </source>
</evidence>
<dbReference type="EMBL" id="QHBU01000034">
    <property type="protein sequence ID" value="PZR83491.1"/>
    <property type="molecule type" value="Genomic_DNA"/>
</dbReference>
<reference evidence="2 3" key="1">
    <citation type="journal article" date="2017" name="Nature">
        <title>Atmospheric trace gases support primary production in Antarctic desert surface soil.</title>
        <authorList>
            <person name="Ji M."/>
            <person name="Greening C."/>
            <person name="Vanwonterghem I."/>
            <person name="Carere C.R."/>
            <person name="Bay S.K."/>
            <person name="Steen J.A."/>
            <person name="Montgomery K."/>
            <person name="Lines T."/>
            <person name="Beardall J."/>
            <person name="van Dorst J."/>
            <person name="Snape I."/>
            <person name="Stott M.B."/>
            <person name="Hugenholtz P."/>
            <person name="Ferrari B.C."/>
        </authorList>
    </citation>
    <scope>NUCLEOTIDE SEQUENCE [LARGE SCALE GENOMIC DNA]</scope>
    <source>
        <strain evidence="2">RRmetagenome_bin12</strain>
    </source>
</reference>
<dbReference type="AlphaFoldDB" id="A0A2W6AZK3"/>
<sequence>MAAPAGVARTPPSFSTSRPPAPAASSPSVSSALLVGNAAISSSRISPSAATALSGTWKFHDA</sequence>
<gene>
    <name evidence="2" type="ORF">DLM65_01755</name>
</gene>
<protein>
    <submittedName>
        <fullName evidence="2">Uncharacterized protein</fullName>
    </submittedName>
</protein>
<name>A0A2W6AZK3_9BACT</name>